<reference evidence="2 3" key="1">
    <citation type="journal article" date="2019" name="Sci. Rep.">
        <title>Orb-weaving spider Araneus ventricosus genome elucidates the spidroin gene catalogue.</title>
        <authorList>
            <person name="Kono N."/>
            <person name="Nakamura H."/>
            <person name="Ohtoshi R."/>
            <person name="Moran D.A.P."/>
            <person name="Shinohara A."/>
            <person name="Yoshida Y."/>
            <person name="Fujiwara M."/>
            <person name="Mori M."/>
            <person name="Tomita M."/>
            <person name="Arakawa K."/>
        </authorList>
    </citation>
    <scope>NUCLEOTIDE SEQUENCE [LARGE SCALE GENOMIC DNA]</scope>
</reference>
<evidence type="ECO:0000256" key="1">
    <source>
        <dbReference type="SAM" id="MobiDB-lite"/>
    </source>
</evidence>
<feature type="compositionally biased region" description="Low complexity" evidence="1">
    <location>
        <begin position="76"/>
        <end position="90"/>
    </location>
</feature>
<organism evidence="2 3">
    <name type="scientific">Araneus ventricosus</name>
    <name type="common">Orbweaver spider</name>
    <name type="synonym">Epeira ventricosa</name>
    <dbReference type="NCBI Taxonomy" id="182803"/>
    <lineage>
        <taxon>Eukaryota</taxon>
        <taxon>Metazoa</taxon>
        <taxon>Ecdysozoa</taxon>
        <taxon>Arthropoda</taxon>
        <taxon>Chelicerata</taxon>
        <taxon>Arachnida</taxon>
        <taxon>Araneae</taxon>
        <taxon>Araneomorphae</taxon>
        <taxon>Entelegynae</taxon>
        <taxon>Araneoidea</taxon>
        <taxon>Araneidae</taxon>
        <taxon>Araneus</taxon>
    </lineage>
</organism>
<dbReference type="EMBL" id="BGPR01013493">
    <property type="protein sequence ID" value="GBN60932.1"/>
    <property type="molecule type" value="Genomic_DNA"/>
</dbReference>
<proteinExistence type="predicted"/>
<protein>
    <submittedName>
        <fullName evidence="2">Uncharacterized protein</fullName>
    </submittedName>
</protein>
<evidence type="ECO:0000313" key="3">
    <source>
        <dbReference type="Proteomes" id="UP000499080"/>
    </source>
</evidence>
<dbReference type="Proteomes" id="UP000499080">
    <property type="component" value="Unassembled WGS sequence"/>
</dbReference>
<evidence type="ECO:0000313" key="2">
    <source>
        <dbReference type="EMBL" id="GBN60932.1"/>
    </source>
</evidence>
<accession>A0A4Y2QCH7</accession>
<keyword evidence="3" id="KW-1185">Reference proteome</keyword>
<feature type="region of interest" description="Disordered" evidence="1">
    <location>
        <begin position="71"/>
        <end position="99"/>
    </location>
</feature>
<sequence length="127" mass="14855">MNTVNCARDLPYIMSNQSFNRRCFRTFHVIHRTLEVTTSLHSYHDVEDQADHRDSARTPTLTKPLKLHITETGIARPTGPSRGSSSTTSSWFEEKRSTTDKRKKWIPYFRCGRFQSPSYKMHCNRCD</sequence>
<dbReference type="AlphaFoldDB" id="A0A4Y2QCH7"/>
<comment type="caution">
    <text evidence="2">The sequence shown here is derived from an EMBL/GenBank/DDBJ whole genome shotgun (WGS) entry which is preliminary data.</text>
</comment>
<name>A0A4Y2QCH7_ARAVE</name>
<gene>
    <name evidence="2" type="ORF">AVEN_69253_1</name>
</gene>